<keyword evidence="7 8" id="KW-0472">Membrane</keyword>
<evidence type="ECO:0000256" key="7">
    <source>
        <dbReference type="ARBA" id="ARBA00023136"/>
    </source>
</evidence>
<keyword evidence="4 8" id="KW-0812">Transmembrane</keyword>
<dbReference type="Proteomes" id="UP000030690">
    <property type="component" value="Unassembled WGS sequence"/>
</dbReference>
<accession>A0A024V428</accession>
<dbReference type="AlphaFoldDB" id="A0A024V428"/>
<dbReference type="GO" id="GO:0072546">
    <property type="term" value="C:EMC complex"/>
    <property type="evidence" value="ECO:0007669"/>
    <property type="project" value="InterPro"/>
</dbReference>
<keyword evidence="6 8" id="KW-1133">Transmembrane helix</keyword>
<dbReference type="InterPro" id="IPR029008">
    <property type="entry name" value="EMC6-like"/>
</dbReference>
<dbReference type="PANTHER" id="PTHR20994">
    <property type="entry name" value="ER MEMBRANE PROTEIN COMPLEX SUBUNIT 6"/>
    <property type="match status" value="1"/>
</dbReference>
<sequence>MEGDEKQGNSKNILDSKLLGNKKYDENSLKHNKHSLILSKQFYGIISGITVGILGVQGILGFLLFILFTLIGTCITFFHIRKKFGSYFLKKSDLFFGDFFSGLISFILFWTLSYDIIYIF</sequence>
<comment type="subcellular location">
    <subcellularLocation>
        <location evidence="1">Endoplasmic reticulum membrane</location>
        <topology evidence="1">Multi-pass membrane protein</topology>
    </subcellularLocation>
</comment>
<evidence type="ECO:0000256" key="2">
    <source>
        <dbReference type="ARBA" id="ARBA00009436"/>
    </source>
</evidence>
<name>A0A024V428_PLAFA</name>
<dbReference type="PANTHER" id="PTHR20994:SF0">
    <property type="entry name" value="ER MEMBRANE PROTEIN COMPLEX SUBUNIT 6"/>
    <property type="match status" value="1"/>
</dbReference>
<keyword evidence="5" id="KW-0256">Endoplasmic reticulum</keyword>
<reference evidence="9 10" key="2">
    <citation type="submission" date="2013-02" db="EMBL/GenBank/DDBJ databases">
        <title>The Genome Sequence of Plasmodium falciparum Vietnam Oak-Knoll (FVO).</title>
        <authorList>
            <consortium name="The Broad Institute Genome Sequencing Platform"/>
            <consortium name="The Broad Institute Genome Sequencing Center for Infectious Disease"/>
            <person name="Neafsey D."/>
            <person name="Cheeseman I."/>
            <person name="Volkman S."/>
            <person name="Adams J."/>
            <person name="Walker B."/>
            <person name="Young S.K."/>
            <person name="Zeng Q."/>
            <person name="Gargeya S."/>
            <person name="Fitzgerald M."/>
            <person name="Haas B."/>
            <person name="Abouelleil A."/>
            <person name="Alvarado L."/>
            <person name="Arachchi H.M."/>
            <person name="Berlin A.M."/>
            <person name="Chapman S.B."/>
            <person name="Dewar J."/>
            <person name="Goldberg J."/>
            <person name="Griggs A."/>
            <person name="Gujja S."/>
            <person name="Hansen M."/>
            <person name="Howarth C."/>
            <person name="Imamovic A."/>
            <person name="Larimer J."/>
            <person name="McCowan C."/>
            <person name="Murphy C."/>
            <person name="Neiman D."/>
            <person name="Pearson M."/>
            <person name="Priest M."/>
            <person name="Roberts A."/>
            <person name="Saif S."/>
            <person name="Shea T."/>
            <person name="Sisk P."/>
            <person name="Sykes S."/>
            <person name="Wortman J."/>
            <person name="Nusbaum C."/>
            <person name="Birren B."/>
        </authorList>
    </citation>
    <scope>NUCLEOTIDE SEQUENCE [LARGE SCALE GENOMIC DNA]</scope>
    <source>
        <strain evidence="10">Vietnam Oak-Knoll (FVO)</strain>
    </source>
</reference>
<organism evidence="9 10">
    <name type="scientific">Plasmodium falciparum Vietnam Oak-Knoll</name>
    <name type="common">FVO</name>
    <dbReference type="NCBI Taxonomy" id="1036723"/>
    <lineage>
        <taxon>Eukaryota</taxon>
        <taxon>Sar</taxon>
        <taxon>Alveolata</taxon>
        <taxon>Apicomplexa</taxon>
        <taxon>Aconoidasida</taxon>
        <taxon>Haemosporida</taxon>
        <taxon>Plasmodiidae</taxon>
        <taxon>Plasmodium</taxon>
        <taxon>Plasmodium (Laverania)</taxon>
    </lineage>
</organism>
<dbReference type="GO" id="GO:0000045">
    <property type="term" value="P:autophagosome assembly"/>
    <property type="evidence" value="ECO:0007669"/>
    <property type="project" value="TreeGrafter"/>
</dbReference>
<evidence type="ECO:0000313" key="10">
    <source>
        <dbReference type="Proteomes" id="UP000030690"/>
    </source>
</evidence>
<feature type="transmembrane region" description="Helical" evidence="8">
    <location>
        <begin position="99"/>
        <end position="119"/>
    </location>
</feature>
<feature type="transmembrane region" description="Helical" evidence="8">
    <location>
        <begin position="45"/>
        <end position="78"/>
    </location>
</feature>
<evidence type="ECO:0000256" key="8">
    <source>
        <dbReference type="SAM" id="Phobius"/>
    </source>
</evidence>
<evidence type="ECO:0000256" key="6">
    <source>
        <dbReference type="ARBA" id="ARBA00022989"/>
    </source>
</evidence>
<comment type="similarity">
    <text evidence="2">Belongs to the EMC6 family.</text>
</comment>
<gene>
    <name evidence="9" type="ORF">PFFVO_03401</name>
</gene>
<evidence type="ECO:0000256" key="4">
    <source>
        <dbReference type="ARBA" id="ARBA00022692"/>
    </source>
</evidence>
<evidence type="ECO:0000256" key="5">
    <source>
        <dbReference type="ARBA" id="ARBA00022824"/>
    </source>
</evidence>
<dbReference type="GO" id="GO:0034975">
    <property type="term" value="P:protein folding in endoplasmic reticulum"/>
    <property type="evidence" value="ECO:0007669"/>
    <property type="project" value="TreeGrafter"/>
</dbReference>
<evidence type="ECO:0000256" key="1">
    <source>
        <dbReference type="ARBA" id="ARBA00004477"/>
    </source>
</evidence>
<dbReference type="InterPro" id="IPR008504">
    <property type="entry name" value="Emc6"/>
</dbReference>
<protein>
    <recommendedName>
        <fullName evidence="3">ER membrane protein complex subunit 6</fullName>
    </recommendedName>
</protein>
<proteinExistence type="inferred from homology"/>
<evidence type="ECO:0000313" key="9">
    <source>
        <dbReference type="EMBL" id="ETW17753.1"/>
    </source>
</evidence>
<dbReference type="OrthoDB" id="16510at2759"/>
<reference evidence="9 10" key="1">
    <citation type="submission" date="2013-02" db="EMBL/GenBank/DDBJ databases">
        <title>The Genome Annotation of Plasmodium falciparum Vietnam Oak-Knoll (FVO).</title>
        <authorList>
            <consortium name="The Broad Institute Genome Sequencing Platform"/>
            <consortium name="The Broad Institute Genome Sequencing Center for Infectious Disease"/>
            <person name="Neafsey D."/>
            <person name="Hoffman S."/>
            <person name="Volkman S."/>
            <person name="Rosenthal P."/>
            <person name="Walker B."/>
            <person name="Young S.K."/>
            <person name="Zeng Q."/>
            <person name="Gargeya S."/>
            <person name="Fitzgerald M."/>
            <person name="Haas B."/>
            <person name="Abouelleil A."/>
            <person name="Allen A.W."/>
            <person name="Alvarado L."/>
            <person name="Arachchi H.M."/>
            <person name="Berlin A.M."/>
            <person name="Chapman S.B."/>
            <person name="Gainer-Dewar J."/>
            <person name="Goldberg J."/>
            <person name="Griggs A."/>
            <person name="Gujja S."/>
            <person name="Hansen M."/>
            <person name="Howarth C."/>
            <person name="Imamovic A."/>
            <person name="Ireland A."/>
            <person name="Larimer J."/>
            <person name="McCowan C."/>
            <person name="Murphy C."/>
            <person name="Pearson M."/>
            <person name="Poon T.W."/>
            <person name="Priest M."/>
            <person name="Roberts A."/>
            <person name="Saif S."/>
            <person name="Shea T."/>
            <person name="Sisk P."/>
            <person name="Sykes S."/>
            <person name="Wortman J."/>
            <person name="Nusbaum C."/>
            <person name="Birren B."/>
        </authorList>
    </citation>
    <scope>NUCLEOTIDE SEQUENCE [LARGE SCALE GENOMIC DNA]</scope>
    <source>
        <strain evidence="10">Vietnam Oak-Knoll (FVO)</strain>
    </source>
</reference>
<evidence type="ECO:0000256" key="3">
    <source>
        <dbReference type="ARBA" id="ARBA00020827"/>
    </source>
</evidence>
<dbReference type="SMR" id="A0A024V428"/>
<dbReference type="Pfam" id="PF07019">
    <property type="entry name" value="EMC6"/>
    <property type="match status" value="1"/>
</dbReference>
<dbReference type="EMBL" id="KI925116">
    <property type="protein sequence ID" value="ETW17753.1"/>
    <property type="molecule type" value="Genomic_DNA"/>
</dbReference>